<dbReference type="AlphaFoldDB" id="A0AAV5IXL5"/>
<evidence type="ECO:0000313" key="3">
    <source>
        <dbReference type="Proteomes" id="UP001054252"/>
    </source>
</evidence>
<gene>
    <name evidence="2" type="ORF">SLEP1_g15282</name>
</gene>
<dbReference type="Proteomes" id="UP001054252">
    <property type="component" value="Unassembled WGS sequence"/>
</dbReference>
<feature type="transmembrane region" description="Helical" evidence="1">
    <location>
        <begin position="342"/>
        <end position="359"/>
    </location>
</feature>
<dbReference type="EMBL" id="BPVZ01000019">
    <property type="protein sequence ID" value="GKV02904.1"/>
    <property type="molecule type" value="Genomic_DNA"/>
</dbReference>
<evidence type="ECO:0008006" key="4">
    <source>
        <dbReference type="Google" id="ProtNLM"/>
    </source>
</evidence>
<keyword evidence="1" id="KW-0472">Membrane</keyword>
<comment type="caution">
    <text evidence="2">The sequence shown here is derived from an EMBL/GenBank/DDBJ whole genome shotgun (WGS) entry which is preliminary data.</text>
</comment>
<keyword evidence="1" id="KW-1133">Transmembrane helix</keyword>
<name>A0AAV5IXL5_9ROSI</name>
<protein>
    <recommendedName>
        <fullName evidence="4">DUF4219 domain-containing protein</fullName>
    </recommendedName>
</protein>
<sequence>MEIVTSTSAIVPEVLKEDNYERWSILMEHYLVAQDLWDVVQSSEIPGGGKEREWMKNNALALHAIGISCGREAFDQIKNIRSAKDAWDELAAKLKPPPIVQGVTHGISELHQEKQTEHQETLQKCIYNKPISSVRRFFRDNPGAKSPQMLHCALQHAITHDRKDMARYLYKEIPLEFLEEDDRGFFLLEECITKKMFEIALDLLNNFPELAFKHPLNSTSIILTLAQTPPESLSELGLWGQWIYKSTRVKVFPIKPRSAAPAGIVQDKLRKWIFPVLYKFHLVSVVIGLLCWLPCWLPVRMEGLGMLVELFLLFIVPLLKLDLLYVLIGVPLLTLVPSDKPGLFWTLLAAFIFLLGKQYRPLH</sequence>
<proteinExistence type="predicted"/>
<dbReference type="Pfam" id="PF14223">
    <property type="entry name" value="Retrotran_gag_2"/>
    <property type="match status" value="1"/>
</dbReference>
<accession>A0AAV5IXL5</accession>
<evidence type="ECO:0000256" key="1">
    <source>
        <dbReference type="SAM" id="Phobius"/>
    </source>
</evidence>
<keyword evidence="1" id="KW-0812">Transmembrane</keyword>
<keyword evidence="3" id="KW-1185">Reference proteome</keyword>
<reference evidence="2 3" key="1">
    <citation type="journal article" date="2021" name="Commun. Biol.">
        <title>The genome of Shorea leprosula (Dipterocarpaceae) highlights the ecological relevance of drought in aseasonal tropical rainforests.</title>
        <authorList>
            <person name="Ng K.K.S."/>
            <person name="Kobayashi M.J."/>
            <person name="Fawcett J.A."/>
            <person name="Hatakeyama M."/>
            <person name="Paape T."/>
            <person name="Ng C.H."/>
            <person name="Ang C.C."/>
            <person name="Tnah L.H."/>
            <person name="Lee C.T."/>
            <person name="Nishiyama T."/>
            <person name="Sese J."/>
            <person name="O'Brien M.J."/>
            <person name="Copetti D."/>
            <person name="Mohd Noor M.I."/>
            <person name="Ong R.C."/>
            <person name="Putra M."/>
            <person name="Sireger I.Z."/>
            <person name="Indrioko S."/>
            <person name="Kosugi Y."/>
            <person name="Izuno A."/>
            <person name="Isagi Y."/>
            <person name="Lee S.L."/>
            <person name="Shimizu K.K."/>
        </authorList>
    </citation>
    <scope>NUCLEOTIDE SEQUENCE [LARGE SCALE GENOMIC DNA]</scope>
    <source>
        <strain evidence="2">214</strain>
    </source>
</reference>
<evidence type="ECO:0000313" key="2">
    <source>
        <dbReference type="EMBL" id="GKV02904.1"/>
    </source>
</evidence>
<feature type="transmembrane region" description="Helical" evidence="1">
    <location>
        <begin position="276"/>
        <end position="299"/>
    </location>
</feature>
<organism evidence="2 3">
    <name type="scientific">Rubroshorea leprosula</name>
    <dbReference type="NCBI Taxonomy" id="152421"/>
    <lineage>
        <taxon>Eukaryota</taxon>
        <taxon>Viridiplantae</taxon>
        <taxon>Streptophyta</taxon>
        <taxon>Embryophyta</taxon>
        <taxon>Tracheophyta</taxon>
        <taxon>Spermatophyta</taxon>
        <taxon>Magnoliopsida</taxon>
        <taxon>eudicotyledons</taxon>
        <taxon>Gunneridae</taxon>
        <taxon>Pentapetalae</taxon>
        <taxon>rosids</taxon>
        <taxon>malvids</taxon>
        <taxon>Malvales</taxon>
        <taxon>Dipterocarpaceae</taxon>
        <taxon>Rubroshorea</taxon>
    </lineage>
</organism>
<feature type="transmembrane region" description="Helical" evidence="1">
    <location>
        <begin position="311"/>
        <end position="336"/>
    </location>
</feature>